<keyword evidence="1" id="KW-0472">Membrane</keyword>
<accession>A0A3P7L6V6</accession>
<feature type="transmembrane region" description="Helical" evidence="1">
    <location>
        <begin position="162"/>
        <end position="180"/>
    </location>
</feature>
<evidence type="ECO:0000313" key="3">
    <source>
        <dbReference type="Proteomes" id="UP000270094"/>
    </source>
</evidence>
<keyword evidence="1" id="KW-0812">Transmembrane</keyword>
<evidence type="ECO:0000313" key="2">
    <source>
        <dbReference type="EMBL" id="VDM75082.1"/>
    </source>
</evidence>
<gene>
    <name evidence="2" type="ORF">SVUK_LOCUS10080</name>
</gene>
<name>A0A3P7L6V6_STRVU</name>
<dbReference type="AlphaFoldDB" id="A0A3P7L6V6"/>
<keyword evidence="1" id="KW-1133">Transmembrane helix</keyword>
<reference evidence="2 3" key="1">
    <citation type="submission" date="2018-11" db="EMBL/GenBank/DDBJ databases">
        <authorList>
            <consortium name="Pathogen Informatics"/>
        </authorList>
    </citation>
    <scope>NUCLEOTIDE SEQUENCE [LARGE SCALE GENOMIC DNA]</scope>
</reference>
<dbReference type="EMBL" id="UYYB01094908">
    <property type="protein sequence ID" value="VDM75082.1"/>
    <property type="molecule type" value="Genomic_DNA"/>
</dbReference>
<dbReference type="OrthoDB" id="5853760at2759"/>
<proteinExistence type="predicted"/>
<keyword evidence="3" id="KW-1185">Reference proteome</keyword>
<dbReference type="Proteomes" id="UP000270094">
    <property type="component" value="Unassembled WGS sequence"/>
</dbReference>
<evidence type="ECO:0000256" key="1">
    <source>
        <dbReference type="SAM" id="Phobius"/>
    </source>
</evidence>
<organism evidence="2 3">
    <name type="scientific">Strongylus vulgaris</name>
    <name type="common">Blood worm</name>
    <dbReference type="NCBI Taxonomy" id="40348"/>
    <lineage>
        <taxon>Eukaryota</taxon>
        <taxon>Metazoa</taxon>
        <taxon>Ecdysozoa</taxon>
        <taxon>Nematoda</taxon>
        <taxon>Chromadorea</taxon>
        <taxon>Rhabditida</taxon>
        <taxon>Rhabditina</taxon>
        <taxon>Rhabditomorpha</taxon>
        <taxon>Strongyloidea</taxon>
        <taxon>Strongylidae</taxon>
        <taxon>Strongylus</taxon>
    </lineage>
</organism>
<sequence length="181" mass="20829">MKELTTKQFSEHSVMFTVTFAIQQNFHLEDDYWCYYCASPLKNVPSDMRKTIQQLLKVRRTTYPHDVATKHCNNARNASLWAKQKCRHPYCETLSIVDHNEGAAFVLRGCAENFGAIDTKTLEQQDGNTCTKLHDLLDIQECICKTPRYCYAGQSRRRAASWSAYSTVIVFILTILLALHL</sequence>
<protein>
    <submittedName>
        <fullName evidence="2">Uncharacterized protein</fullName>
    </submittedName>
</protein>